<dbReference type="Pfam" id="PF00571">
    <property type="entry name" value="CBS"/>
    <property type="match status" value="2"/>
</dbReference>
<dbReference type="InterPro" id="IPR000644">
    <property type="entry name" value="CBS_dom"/>
</dbReference>
<name>A0A1G8JW96_9BACI</name>
<dbReference type="EMBL" id="FNDK01000038">
    <property type="protein sequence ID" value="SDI35469.1"/>
    <property type="molecule type" value="Genomic_DNA"/>
</dbReference>
<comment type="subunit">
    <text evidence="9">Homodimer.</text>
</comment>
<evidence type="ECO:0000259" key="10">
    <source>
        <dbReference type="PROSITE" id="PS51371"/>
    </source>
</evidence>
<dbReference type="InterPro" id="IPR006668">
    <property type="entry name" value="Mg_transptr_MgtE_intracell_dom"/>
</dbReference>
<dbReference type="SMART" id="SM00116">
    <property type="entry name" value="CBS"/>
    <property type="match status" value="2"/>
</dbReference>
<dbReference type="GO" id="GO:0005886">
    <property type="term" value="C:plasma membrane"/>
    <property type="evidence" value="ECO:0007669"/>
    <property type="project" value="UniProtKB-SubCell"/>
</dbReference>
<keyword evidence="3 9" id="KW-0813">Transport</keyword>
<dbReference type="Pfam" id="PF01769">
    <property type="entry name" value="MgtE"/>
    <property type="match status" value="1"/>
</dbReference>
<dbReference type="InterPro" id="IPR036739">
    <property type="entry name" value="SLC41_membr_dom_sf"/>
</dbReference>
<evidence type="ECO:0000313" key="11">
    <source>
        <dbReference type="EMBL" id="SDI35469.1"/>
    </source>
</evidence>
<comment type="function">
    <text evidence="9">Acts as a magnesium transporter.</text>
</comment>
<reference evidence="11 12" key="1">
    <citation type="submission" date="2016-10" db="EMBL/GenBank/DDBJ databases">
        <authorList>
            <person name="de Groot N.N."/>
        </authorList>
    </citation>
    <scope>NUCLEOTIDE SEQUENCE [LARGE SCALE GENOMIC DNA]</scope>
    <source>
        <strain evidence="11 12">DSM 21632</strain>
    </source>
</reference>
<evidence type="ECO:0000256" key="1">
    <source>
        <dbReference type="ARBA" id="ARBA00004141"/>
    </source>
</evidence>
<dbReference type="AlphaFoldDB" id="A0A1G8JW96"/>
<evidence type="ECO:0000256" key="9">
    <source>
        <dbReference type="RuleBase" id="RU362011"/>
    </source>
</evidence>
<dbReference type="SUPFAM" id="SSF161093">
    <property type="entry name" value="MgtE membrane domain-like"/>
    <property type="match status" value="1"/>
</dbReference>
<dbReference type="STRING" id="568899.SAMN05192534_1387"/>
<dbReference type="SUPFAM" id="SSF158791">
    <property type="entry name" value="MgtE N-terminal domain-like"/>
    <property type="match status" value="1"/>
</dbReference>
<organism evidence="11 12">
    <name type="scientific">Alteribacillus persepolensis</name>
    <dbReference type="NCBI Taxonomy" id="568899"/>
    <lineage>
        <taxon>Bacteria</taxon>
        <taxon>Bacillati</taxon>
        <taxon>Bacillota</taxon>
        <taxon>Bacilli</taxon>
        <taxon>Bacillales</taxon>
        <taxon>Bacillaceae</taxon>
        <taxon>Alteribacillus</taxon>
    </lineage>
</organism>
<evidence type="ECO:0000256" key="5">
    <source>
        <dbReference type="ARBA" id="ARBA00022842"/>
    </source>
</evidence>
<dbReference type="Gene3D" id="1.25.60.10">
    <property type="entry name" value="MgtE N-terminal domain-like"/>
    <property type="match status" value="1"/>
</dbReference>
<feature type="domain" description="CBS" evidence="10">
    <location>
        <begin position="150"/>
        <end position="212"/>
    </location>
</feature>
<protein>
    <recommendedName>
        <fullName evidence="9">Magnesium transporter MgtE</fullName>
    </recommendedName>
</protein>
<evidence type="ECO:0000313" key="12">
    <source>
        <dbReference type="Proteomes" id="UP000199163"/>
    </source>
</evidence>
<feature type="transmembrane region" description="Helical" evidence="9">
    <location>
        <begin position="370"/>
        <end position="392"/>
    </location>
</feature>
<dbReference type="GO" id="GO:0046872">
    <property type="term" value="F:metal ion binding"/>
    <property type="evidence" value="ECO:0007669"/>
    <property type="project" value="UniProtKB-KW"/>
</dbReference>
<dbReference type="CDD" id="cd04606">
    <property type="entry name" value="CBS_pair_Mg_transporter"/>
    <property type="match status" value="1"/>
</dbReference>
<dbReference type="PANTHER" id="PTHR43773">
    <property type="entry name" value="MAGNESIUM TRANSPORTER MGTE"/>
    <property type="match status" value="1"/>
</dbReference>
<dbReference type="PANTHER" id="PTHR43773:SF1">
    <property type="entry name" value="MAGNESIUM TRANSPORTER MGTE"/>
    <property type="match status" value="1"/>
</dbReference>
<dbReference type="Gene3D" id="1.10.357.20">
    <property type="entry name" value="SLC41 divalent cation transporters, integral membrane domain"/>
    <property type="match status" value="1"/>
</dbReference>
<feature type="domain" description="CBS" evidence="10">
    <location>
        <begin position="214"/>
        <end position="270"/>
    </location>
</feature>
<dbReference type="InterPro" id="IPR006667">
    <property type="entry name" value="SLC41_membr_dom"/>
</dbReference>
<dbReference type="SUPFAM" id="SSF54631">
    <property type="entry name" value="CBS-domain pair"/>
    <property type="match status" value="1"/>
</dbReference>
<evidence type="ECO:0000256" key="7">
    <source>
        <dbReference type="ARBA" id="ARBA00023136"/>
    </source>
</evidence>
<dbReference type="SMART" id="SM00924">
    <property type="entry name" value="MgtE_N"/>
    <property type="match status" value="1"/>
</dbReference>
<keyword evidence="8" id="KW-0129">CBS domain</keyword>
<gene>
    <name evidence="11" type="ORF">SAMN05192534_1387</name>
</gene>
<keyword evidence="12" id="KW-1185">Reference proteome</keyword>
<evidence type="ECO:0000256" key="2">
    <source>
        <dbReference type="ARBA" id="ARBA00009749"/>
    </source>
</evidence>
<keyword evidence="5 9" id="KW-0460">Magnesium</keyword>
<keyword evidence="9" id="KW-1003">Cell membrane</keyword>
<dbReference type="PROSITE" id="PS51371">
    <property type="entry name" value="CBS"/>
    <property type="match status" value="2"/>
</dbReference>
<keyword evidence="6 9" id="KW-1133">Transmembrane helix</keyword>
<feature type="transmembrane region" description="Helical" evidence="9">
    <location>
        <begin position="398"/>
        <end position="423"/>
    </location>
</feature>
<dbReference type="OrthoDB" id="9790355at2"/>
<feature type="transmembrane region" description="Helical" evidence="9">
    <location>
        <begin position="435"/>
        <end position="458"/>
    </location>
</feature>
<comment type="caution">
    <text evidence="9">Lacks conserved residue(s) required for the propagation of feature annotation.</text>
</comment>
<dbReference type="GO" id="GO:0015095">
    <property type="term" value="F:magnesium ion transmembrane transporter activity"/>
    <property type="evidence" value="ECO:0007669"/>
    <property type="project" value="UniProtKB-UniRule"/>
</dbReference>
<evidence type="ECO:0000256" key="6">
    <source>
        <dbReference type="ARBA" id="ARBA00022989"/>
    </source>
</evidence>
<keyword evidence="9" id="KW-0479">Metal-binding</keyword>
<dbReference type="InterPro" id="IPR038076">
    <property type="entry name" value="MgtE_N_sf"/>
</dbReference>
<keyword evidence="4 9" id="KW-0812">Transmembrane</keyword>
<evidence type="ECO:0000256" key="4">
    <source>
        <dbReference type="ARBA" id="ARBA00022692"/>
    </source>
</evidence>
<dbReference type="Gene3D" id="3.10.580.10">
    <property type="entry name" value="CBS-domain"/>
    <property type="match status" value="1"/>
</dbReference>
<dbReference type="Pfam" id="PF03448">
    <property type="entry name" value="MgtE_N"/>
    <property type="match status" value="1"/>
</dbReference>
<comment type="subcellular location">
    <subcellularLocation>
        <location evidence="9">Cell membrane</location>
        <topology evidence="9">Multi-pass membrane protein</topology>
    </subcellularLocation>
    <subcellularLocation>
        <location evidence="1">Membrane</location>
        <topology evidence="1">Multi-pass membrane protein</topology>
    </subcellularLocation>
</comment>
<accession>A0A1G8JW96</accession>
<proteinExistence type="inferred from homology"/>
<evidence type="ECO:0000256" key="3">
    <source>
        <dbReference type="ARBA" id="ARBA00022448"/>
    </source>
</evidence>
<sequence>MFPHRNEVFLMTQYVIDQMLEQVRESIRSQDQDVFRKLFLGWHENFQMQVIMQLYKHERMQLYDWLAANELAGVFQEMEYEDQFFTLKEMEAAQAAAVMNEVSADDAAAFIDKLPITARKESLLKAMDAKKADDVKEILSYPKETAGAIMTKEYLEIFSNQTIAEVMAFLRKTGQDVETIYYVYVVNEAGHLAGVVSLRDVIVHDNKTIIEEIMSTRVVYADDDLDQEDVAKIIQTYDLLAVPVVNKQKHLIGIVTVDDVMDVLEEEVTEDIGEISASKGSTDTNLSAFQAAKKRAPWIVLLMFLGLITANVIGRYEETLEAVVLLSVFIPLIMDSAGNTGTQSLAVVVRSLATGSYEKKGIAKMLRRELGTGFFMGLICAVVLVLTVSILYNHLLLAVIVAVSIFLTLSVAALIGAVLPLIINKLNIDPAVASGPFITTLNDIIGLFIYFTIATSFLEYL</sequence>
<keyword evidence="7 9" id="KW-0472">Membrane</keyword>
<dbReference type="NCBIfam" id="TIGR00400">
    <property type="entry name" value="mgtE"/>
    <property type="match status" value="1"/>
</dbReference>
<comment type="similarity">
    <text evidence="2 9">Belongs to the SLC41A transporter family.</text>
</comment>
<evidence type="ECO:0000256" key="8">
    <source>
        <dbReference type="PROSITE-ProRule" id="PRU00703"/>
    </source>
</evidence>
<feature type="transmembrane region" description="Helical" evidence="9">
    <location>
        <begin position="296"/>
        <end position="316"/>
    </location>
</feature>
<dbReference type="InterPro" id="IPR046342">
    <property type="entry name" value="CBS_dom_sf"/>
</dbReference>
<dbReference type="Proteomes" id="UP000199163">
    <property type="component" value="Unassembled WGS sequence"/>
</dbReference>
<dbReference type="InterPro" id="IPR006669">
    <property type="entry name" value="MgtE_transporter"/>
</dbReference>